<protein>
    <submittedName>
        <fullName evidence="4">Uncharacterized protein</fullName>
    </submittedName>
</protein>
<keyword evidence="3" id="KW-0551">Lipid droplet</keyword>
<proteinExistence type="inferred from homology"/>
<dbReference type="PANTHER" id="PTHR14024:SF49">
    <property type="entry name" value="LIPID STORAGE DROPLETS SURFACE-BINDING PROTEIN 1"/>
    <property type="match status" value="1"/>
</dbReference>
<dbReference type="EMBL" id="CAJPIN010000635">
    <property type="protein sequence ID" value="CAG2053742.1"/>
    <property type="molecule type" value="Genomic_DNA"/>
</dbReference>
<evidence type="ECO:0000256" key="1">
    <source>
        <dbReference type="ARBA" id="ARBA00004502"/>
    </source>
</evidence>
<dbReference type="PANTHER" id="PTHR14024">
    <property type="entry name" value="PERILIPIN"/>
    <property type="match status" value="1"/>
</dbReference>
<keyword evidence="5" id="KW-1185">Reference proteome</keyword>
<evidence type="ECO:0000256" key="2">
    <source>
        <dbReference type="ARBA" id="ARBA00006311"/>
    </source>
</evidence>
<comment type="similarity">
    <text evidence="2">Belongs to the perilipin family.</text>
</comment>
<dbReference type="Gene3D" id="3.30.70.270">
    <property type="match status" value="1"/>
</dbReference>
<evidence type="ECO:0000256" key="3">
    <source>
        <dbReference type="ARBA" id="ARBA00022677"/>
    </source>
</evidence>
<dbReference type="InterPro" id="IPR043128">
    <property type="entry name" value="Rev_trsase/Diguanyl_cyclase"/>
</dbReference>
<comment type="subcellular location">
    <subcellularLocation>
        <location evidence="1">Lipid droplet</location>
    </subcellularLocation>
</comment>
<name>A0ABN7NKC0_TIMPD</name>
<gene>
    <name evidence="4" type="ORF">TPAB3V08_LOCUS790</name>
</gene>
<reference evidence="4" key="1">
    <citation type="submission" date="2021-03" db="EMBL/GenBank/DDBJ databases">
        <authorList>
            <person name="Tran Van P."/>
        </authorList>
    </citation>
    <scope>NUCLEOTIDE SEQUENCE</scope>
</reference>
<comment type="caution">
    <text evidence="4">The sequence shown here is derived from an EMBL/GenBank/DDBJ whole genome shotgun (WGS) entry which is preliminary data.</text>
</comment>
<evidence type="ECO:0000313" key="5">
    <source>
        <dbReference type="Proteomes" id="UP001153148"/>
    </source>
</evidence>
<evidence type="ECO:0000313" key="4">
    <source>
        <dbReference type="EMBL" id="CAG2053742.1"/>
    </source>
</evidence>
<sequence>MEQLLSARQIPSSVNNPNGSGPKLISILALPLLVIFAHASGEHGRVTPLLAMGALYAMKDHYPPSAVVIIFPAAQMRLPAARCSHYTLRCRQERFVLRVPSLVSDANTPWEERPTPWTARIRNVIFIGSVPEFAWRESGKTTVNTPNRDSNLYLPVISSPVYSKSSALDHAATEVGYKLMLIKEQRRRKMSKKQEFPHLESISRITRLPVVESSLILASGFYSKVKCSSSLIHWGLTKAESSVHGALGRAIPAANALEKPINLLDTAMCRGLDVVEKKLPAITLPPTMGLVSAANFMTYHYRQTPVFFAEQGVLFSARTPCHNGCICSGRPLGTSHWLSCNCSIADCLSAIEGLHTVTIEDTQGTLLRIGMANYLLKCAPNLADKTKPLRELLRTNIEFLWTSVHSSTFNELYASTKDYVSTTLVQPVLRRADSVLSCKFTNLAAEKIDSALDVADKYVDQYLPKTADENTGKSSLYMSFPFASWTSRDQCQNQQIESVLATCVVKASFLLGRGI</sequence>
<accession>A0ABN7NKC0</accession>
<dbReference type="Pfam" id="PF03036">
    <property type="entry name" value="Perilipin"/>
    <property type="match status" value="1"/>
</dbReference>
<dbReference type="Proteomes" id="UP001153148">
    <property type="component" value="Unassembled WGS sequence"/>
</dbReference>
<dbReference type="InterPro" id="IPR004279">
    <property type="entry name" value="Perilipin"/>
</dbReference>
<organism evidence="4 5">
    <name type="scientific">Timema podura</name>
    <name type="common">Walking stick</name>
    <dbReference type="NCBI Taxonomy" id="61482"/>
    <lineage>
        <taxon>Eukaryota</taxon>
        <taxon>Metazoa</taxon>
        <taxon>Ecdysozoa</taxon>
        <taxon>Arthropoda</taxon>
        <taxon>Hexapoda</taxon>
        <taxon>Insecta</taxon>
        <taxon>Pterygota</taxon>
        <taxon>Neoptera</taxon>
        <taxon>Polyneoptera</taxon>
        <taxon>Phasmatodea</taxon>
        <taxon>Timematodea</taxon>
        <taxon>Timematoidea</taxon>
        <taxon>Timematidae</taxon>
        <taxon>Timema</taxon>
    </lineage>
</organism>